<keyword evidence="9" id="KW-1185">Reference proteome</keyword>
<evidence type="ECO:0000256" key="4">
    <source>
        <dbReference type="ARBA" id="ARBA00022840"/>
    </source>
</evidence>
<keyword evidence="3" id="KW-0418">Kinase</keyword>
<dbReference type="GO" id="GO:0005737">
    <property type="term" value="C:cytoplasm"/>
    <property type="evidence" value="ECO:0007669"/>
    <property type="project" value="TreeGrafter"/>
</dbReference>
<dbReference type="InterPro" id="IPR018485">
    <property type="entry name" value="FGGY_C"/>
</dbReference>
<evidence type="ECO:0000313" key="8">
    <source>
        <dbReference type="EMBL" id="GET93065.1"/>
    </source>
</evidence>
<dbReference type="PANTHER" id="PTHR43435">
    <property type="entry name" value="RIBULOKINASE"/>
    <property type="match status" value="1"/>
</dbReference>
<dbReference type="VEuPathDB" id="TriTrypDB:LtaPh_3600400"/>
<dbReference type="GO" id="GO:0008741">
    <property type="term" value="F:ribulokinase activity"/>
    <property type="evidence" value="ECO:0007669"/>
    <property type="project" value="InterPro"/>
</dbReference>
<dbReference type="Pfam" id="PF02782">
    <property type="entry name" value="FGGY_C"/>
    <property type="match status" value="1"/>
</dbReference>
<evidence type="ECO:0000256" key="6">
    <source>
        <dbReference type="ARBA" id="ARBA00023277"/>
    </source>
</evidence>
<keyword evidence="5" id="KW-0054">Arabinose catabolism</keyword>
<keyword evidence="4" id="KW-0067">ATP-binding</keyword>
<dbReference type="GO" id="GO:0019569">
    <property type="term" value="P:L-arabinose catabolic process to D-xylulose 5-phosphate"/>
    <property type="evidence" value="ECO:0007669"/>
    <property type="project" value="InterPro"/>
</dbReference>
<dbReference type="EMBL" id="BLBS01000057">
    <property type="protein sequence ID" value="GET93065.1"/>
    <property type="molecule type" value="Genomic_DNA"/>
</dbReference>
<gene>
    <name evidence="8" type="ORF">LtaPh_3600400</name>
</gene>
<proteinExistence type="inferred from homology"/>
<dbReference type="PIRSF" id="PIRSF000538">
    <property type="entry name" value="GlpK"/>
    <property type="match status" value="1"/>
</dbReference>
<dbReference type="InterPro" id="IPR000577">
    <property type="entry name" value="Carb_kinase_FGGY"/>
</dbReference>
<dbReference type="PANTHER" id="PTHR43435:SF4">
    <property type="entry name" value="FGGY CARBOHYDRATE KINASE DOMAIN-CONTAINING PROTEIN"/>
    <property type="match status" value="1"/>
</dbReference>
<dbReference type="GO" id="GO:0005524">
    <property type="term" value="F:ATP binding"/>
    <property type="evidence" value="ECO:0007669"/>
    <property type="project" value="UniProtKB-KW"/>
</dbReference>
<evidence type="ECO:0000256" key="5">
    <source>
        <dbReference type="ARBA" id="ARBA00022935"/>
    </source>
</evidence>
<evidence type="ECO:0000256" key="1">
    <source>
        <dbReference type="ARBA" id="ARBA00022679"/>
    </source>
</evidence>
<evidence type="ECO:0000256" key="3">
    <source>
        <dbReference type="ARBA" id="ARBA00022777"/>
    </source>
</evidence>
<dbReference type="InterPro" id="IPR005929">
    <property type="entry name" value="Ribulokinase"/>
</dbReference>
<dbReference type="NCBIfam" id="NF003154">
    <property type="entry name" value="PRK04123.1"/>
    <property type="match status" value="1"/>
</dbReference>
<feature type="domain" description="Carbohydrate kinase FGGY C-terminal" evidence="7">
    <location>
        <begin position="301"/>
        <end position="515"/>
    </location>
</feature>
<dbReference type="SUPFAM" id="SSF53067">
    <property type="entry name" value="Actin-like ATPase domain"/>
    <property type="match status" value="2"/>
</dbReference>
<accession>A0A640KVC1</accession>
<protein>
    <submittedName>
        <fullName evidence="8">L-ribulokinase, putative</fullName>
    </submittedName>
</protein>
<evidence type="ECO:0000256" key="2">
    <source>
        <dbReference type="ARBA" id="ARBA00022741"/>
    </source>
</evidence>
<dbReference type="HAMAP" id="MF_00520">
    <property type="entry name" value="Ribulokinase"/>
    <property type="match status" value="1"/>
</dbReference>
<dbReference type="GO" id="GO:0019150">
    <property type="term" value="F:D-ribulokinase activity"/>
    <property type="evidence" value="ECO:0007669"/>
    <property type="project" value="TreeGrafter"/>
</dbReference>
<dbReference type="AlphaFoldDB" id="A0A640KVC1"/>
<evidence type="ECO:0000313" key="9">
    <source>
        <dbReference type="Proteomes" id="UP000419144"/>
    </source>
</evidence>
<dbReference type="NCBIfam" id="TIGR01234">
    <property type="entry name" value="L-ribulokinase"/>
    <property type="match status" value="1"/>
</dbReference>
<reference evidence="8" key="1">
    <citation type="submission" date="2019-11" db="EMBL/GenBank/DDBJ databases">
        <title>Leishmania tarentolae CDS.</title>
        <authorList>
            <person name="Goto Y."/>
            <person name="Yamagishi J."/>
        </authorList>
    </citation>
    <scope>NUCLEOTIDE SEQUENCE [LARGE SCALE GENOMIC DNA]</scope>
    <source>
        <strain evidence="8">Parrot Tar II</strain>
    </source>
</reference>
<dbReference type="InterPro" id="IPR043129">
    <property type="entry name" value="ATPase_NBD"/>
</dbReference>
<evidence type="ECO:0000259" key="7">
    <source>
        <dbReference type="Pfam" id="PF02782"/>
    </source>
</evidence>
<dbReference type="CDD" id="cd07781">
    <property type="entry name" value="ASKHA_NBD_FGGY_L-RBK"/>
    <property type="match status" value="1"/>
</dbReference>
<keyword evidence="2" id="KW-0547">Nucleotide-binding</keyword>
<dbReference type="Gene3D" id="1.20.58.2240">
    <property type="match status" value="1"/>
</dbReference>
<name>A0A640KVC1_LEITA</name>
<dbReference type="OrthoDB" id="203824at2759"/>
<dbReference type="Proteomes" id="UP000419144">
    <property type="component" value="Unassembled WGS sequence"/>
</dbReference>
<dbReference type="Gene3D" id="3.30.420.40">
    <property type="match status" value="1"/>
</dbReference>
<keyword evidence="1" id="KW-0808">Transferase</keyword>
<sequence length="567" mass="61882">MGKAMASERLMEPLVIGLDYGSDSARAVLVRVRDGAELQSAVSSYSRWAKGEYCNPKLMQYRQHPCDYIEAAEDTITRLLKAAGPGARDNVVGLAFDTTGSTPCMVDDTCTPLALRPEFANNPNAMFILWKDHTSLEEAAAINALAHRSTPDYTSFCGGTYSSEWFWSKALHVIRSDEKVSQAAYGIVECSEWLPALFTGVTSYEQLIRSRCACGHKAMWHESWGGFPPRSFFDQLHPHLGLLRSRMSDVTQTIDKPVGTLSEEWGRRLGLSRTVVVAGGAIDAHLGAVGAGIKPHSFVRVMGTSTCDMMVIDSRILGHRCVKGICGQVDGSIVPDMIGLEAGQSAYGDIFAWFSELLQYSSARLISRTTLLDQNTRAKLKHEIKKMMLIALTEDASQIQPGESSVLALDWFNGRRTPDANQNLKSVIAGLNLGSDAPSVYRGLLEAAAYGSRAIVERFRREGVRIDNVIAVGGIAKKSPLAIQILSDVLNMPITVCESEQVCALGSAIAAATAAACYKSIPEAQNKMVGGSSTAYKPCPEVVRVYDELYKRYIKLAESTERMYSHI</sequence>
<keyword evidence="6" id="KW-0119">Carbohydrate metabolism</keyword>
<organism evidence="8 9">
    <name type="scientific">Leishmania tarentolae</name>
    <name type="common">Sauroleishmania tarentolae</name>
    <dbReference type="NCBI Taxonomy" id="5689"/>
    <lineage>
        <taxon>Eukaryota</taxon>
        <taxon>Discoba</taxon>
        <taxon>Euglenozoa</taxon>
        <taxon>Kinetoplastea</taxon>
        <taxon>Metakinetoplastina</taxon>
        <taxon>Trypanosomatida</taxon>
        <taxon>Trypanosomatidae</taxon>
        <taxon>Leishmaniinae</taxon>
        <taxon>Leishmania</taxon>
        <taxon>lizard Leishmania</taxon>
    </lineage>
</organism>
<comment type="caution">
    <text evidence="8">The sequence shown here is derived from an EMBL/GenBank/DDBJ whole genome shotgun (WGS) entry which is preliminary data.</text>
</comment>